<dbReference type="Pfam" id="PF00067">
    <property type="entry name" value="p450"/>
    <property type="match status" value="1"/>
</dbReference>
<dbReference type="SUPFAM" id="SSF48264">
    <property type="entry name" value="Cytochrome P450"/>
    <property type="match status" value="1"/>
</dbReference>
<dbReference type="InterPro" id="IPR017972">
    <property type="entry name" value="Cyt_P450_CS"/>
</dbReference>
<feature type="binding site" description="axial binding residue" evidence="4">
    <location>
        <position position="451"/>
    </location>
    <ligand>
        <name>heme</name>
        <dbReference type="ChEBI" id="CHEBI:30413"/>
    </ligand>
    <ligandPart>
        <name>Fe</name>
        <dbReference type="ChEBI" id="CHEBI:18248"/>
    </ligandPart>
</feature>
<dbReference type="InterPro" id="IPR050121">
    <property type="entry name" value="Cytochrome_P450_monoxygenase"/>
</dbReference>
<protein>
    <submittedName>
        <fullName evidence="7">Cytochrome P450</fullName>
    </submittedName>
</protein>
<comment type="cofactor">
    <cofactor evidence="1 4">
        <name>heme</name>
        <dbReference type="ChEBI" id="CHEBI:30413"/>
    </cofactor>
</comment>
<dbReference type="Proteomes" id="UP000799428">
    <property type="component" value="Unassembled WGS sequence"/>
</dbReference>
<dbReference type="GO" id="GO:0004497">
    <property type="term" value="F:monooxygenase activity"/>
    <property type="evidence" value="ECO:0007669"/>
    <property type="project" value="UniProtKB-KW"/>
</dbReference>
<keyword evidence="8" id="KW-1185">Reference proteome</keyword>
<gene>
    <name evidence="7" type="ORF">K504DRAFT_538624</name>
</gene>
<keyword evidence="4 5" id="KW-0349">Heme</keyword>
<dbReference type="InterPro" id="IPR001128">
    <property type="entry name" value="Cyt_P450"/>
</dbReference>
<keyword evidence="2 4" id="KW-0479">Metal-binding</keyword>
<keyword evidence="6" id="KW-1133">Transmembrane helix</keyword>
<reference evidence="7" key="1">
    <citation type="journal article" date="2020" name="Stud. Mycol.">
        <title>101 Dothideomycetes genomes: a test case for predicting lifestyles and emergence of pathogens.</title>
        <authorList>
            <person name="Haridas S."/>
            <person name="Albert R."/>
            <person name="Binder M."/>
            <person name="Bloem J."/>
            <person name="Labutti K."/>
            <person name="Salamov A."/>
            <person name="Andreopoulos B."/>
            <person name="Baker S."/>
            <person name="Barry K."/>
            <person name="Bills G."/>
            <person name="Bluhm B."/>
            <person name="Cannon C."/>
            <person name="Castanera R."/>
            <person name="Culley D."/>
            <person name="Daum C."/>
            <person name="Ezra D."/>
            <person name="Gonzalez J."/>
            <person name="Henrissat B."/>
            <person name="Kuo A."/>
            <person name="Liang C."/>
            <person name="Lipzen A."/>
            <person name="Lutzoni F."/>
            <person name="Magnuson J."/>
            <person name="Mondo S."/>
            <person name="Nolan M."/>
            <person name="Ohm R."/>
            <person name="Pangilinan J."/>
            <person name="Park H.-J."/>
            <person name="Ramirez L."/>
            <person name="Alfaro M."/>
            <person name="Sun H."/>
            <person name="Tritt A."/>
            <person name="Yoshinaga Y."/>
            <person name="Zwiers L.-H."/>
            <person name="Turgeon B."/>
            <person name="Goodwin S."/>
            <person name="Spatafora J."/>
            <person name="Crous P."/>
            <person name="Grigoriev I."/>
        </authorList>
    </citation>
    <scope>NUCLEOTIDE SEQUENCE</scope>
    <source>
        <strain evidence="7">CBS 279.74</strain>
    </source>
</reference>
<dbReference type="AlphaFoldDB" id="A0A6G1JUH5"/>
<dbReference type="PROSITE" id="PS00086">
    <property type="entry name" value="CYTOCHROME_P450"/>
    <property type="match status" value="1"/>
</dbReference>
<keyword evidence="3 4" id="KW-0408">Iron</keyword>
<dbReference type="EMBL" id="MU005785">
    <property type="protein sequence ID" value="KAF2703817.1"/>
    <property type="molecule type" value="Genomic_DNA"/>
</dbReference>
<evidence type="ECO:0000256" key="4">
    <source>
        <dbReference type="PIRSR" id="PIRSR602401-1"/>
    </source>
</evidence>
<dbReference type="GO" id="GO:0016705">
    <property type="term" value="F:oxidoreductase activity, acting on paired donors, with incorporation or reduction of molecular oxygen"/>
    <property type="evidence" value="ECO:0007669"/>
    <property type="project" value="InterPro"/>
</dbReference>
<dbReference type="GO" id="GO:0020037">
    <property type="term" value="F:heme binding"/>
    <property type="evidence" value="ECO:0007669"/>
    <property type="project" value="InterPro"/>
</dbReference>
<comment type="similarity">
    <text evidence="5">Belongs to the cytochrome P450 family.</text>
</comment>
<dbReference type="PRINTS" id="PR00463">
    <property type="entry name" value="EP450I"/>
</dbReference>
<dbReference type="OrthoDB" id="3945418at2759"/>
<keyword evidence="6" id="KW-0812">Transmembrane</keyword>
<proteinExistence type="inferred from homology"/>
<sequence>MASVDPQLRVLNLPPTVVVAFFAFIIYLVGLTIYRLYLHPLAKFPGPKLAAITFWYEAYYEIPLSGQYTKKITQLHDKYGPIIRVTPNELHIRDSRFFDEVYPKNVHLHKEGWDKRFGAKHSVITSVDPLHHKRRRAALNPMFSRQSVIKFIHIIYRHVDTFSARIHEFEDRKEPLNLTLAFPALTGDVIMDYFFGFNYAQLKNPDFDSFHDAFLKIGTTGHIATQFPSVFPIMNSIPDSITEWLQPAAKPLLKFKRDQWDLIGRTLRGEELKQNDAHKTIFQEILNSRLPNEDKSQQRLADEAQIVIGGGVETTAFALTVACFHIINTPRIYNRLHADLVAAFPNRDTLELAPLEQMPYLKACIMECVRLSYGLSARNPRSHEKPIPYKGYVIPPMTNIAMTIAEVSHDEEIFPNSTEYIPERWLDNPKTNDGLPLERFMVSFGRGTRSCPGMLLAWTELYLTLGMMFRRFKFETFEPDKTDVEMGHDFFFPVPKLGSKGVRVFVTSTSD</sequence>
<accession>A0A6G1JUH5</accession>
<keyword evidence="6" id="KW-0472">Membrane</keyword>
<evidence type="ECO:0000313" key="8">
    <source>
        <dbReference type="Proteomes" id="UP000799428"/>
    </source>
</evidence>
<evidence type="ECO:0000313" key="7">
    <source>
        <dbReference type="EMBL" id="KAF2703817.1"/>
    </source>
</evidence>
<evidence type="ECO:0000256" key="6">
    <source>
        <dbReference type="SAM" id="Phobius"/>
    </source>
</evidence>
<name>A0A6G1JUH5_9PLEO</name>
<keyword evidence="5" id="KW-0503">Monooxygenase</keyword>
<evidence type="ECO:0000256" key="3">
    <source>
        <dbReference type="ARBA" id="ARBA00023004"/>
    </source>
</evidence>
<dbReference type="PANTHER" id="PTHR24305">
    <property type="entry name" value="CYTOCHROME P450"/>
    <property type="match status" value="1"/>
</dbReference>
<dbReference type="PANTHER" id="PTHR24305:SF152">
    <property type="entry name" value="P450, PUTATIVE (EUROFUNG)-RELATED"/>
    <property type="match status" value="1"/>
</dbReference>
<evidence type="ECO:0000256" key="5">
    <source>
        <dbReference type="RuleBase" id="RU000461"/>
    </source>
</evidence>
<dbReference type="InterPro" id="IPR002401">
    <property type="entry name" value="Cyt_P450_E_grp-I"/>
</dbReference>
<dbReference type="Gene3D" id="1.10.630.10">
    <property type="entry name" value="Cytochrome P450"/>
    <property type="match status" value="1"/>
</dbReference>
<dbReference type="InterPro" id="IPR036396">
    <property type="entry name" value="Cyt_P450_sf"/>
</dbReference>
<feature type="transmembrane region" description="Helical" evidence="6">
    <location>
        <begin position="17"/>
        <end position="38"/>
    </location>
</feature>
<keyword evidence="5" id="KW-0560">Oxidoreductase</keyword>
<dbReference type="GO" id="GO:0005506">
    <property type="term" value="F:iron ion binding"/>
    <property type="evidence" value="ECO:0007669"/>
    <property type="project" value="InterPro"/>
</dbReference>
<evidence type="ECO:0000256" key="2">
    <source>
        <dbReference type="ARBA" id="ARBA00022723"/>
    </source>
</evidence>
<dbReference type="FunFam" id="1.10.630.10:FF:000426">
    <property type="entry name" value="Uncharacterized protein"/>
    <property type="match status" value="1"/>
</dbReference>
<evidence type="ECO:0000256" key="1">
    <source>
        <dbReference type="ARBA" id="ARBA00001971"/>
    </source>
</evidence>
<dbReference type="CDD" id="cd11062">
    <property type="entry name" value="CYP58-like"/>
    <property type="match status" value="1"/>
</dbReference>
<organism evidence="7 8">
    <name type="scientific">Pleomassaria siparia CBS 279.74</name>
    <dbReference type="NCBI Taxonomy" id="1314801"/>
    <lineage>
        <taxon>Eukaryota</taxon>
        <taxon>Fungi</taxon>
        <taxon>Dikarya</taxon>
        <taxon>Ascomycota</taxon>
        <taxon>Pezizomycotina</taxon>
        <taxon>Dothideomycetes</taxon>
        <taxon>Pleosporomycetidae</taxon>
        <taxon>Pleosporales</taxon>
        <taxon>Pleomassariaceae</taxon>
        <taxon>Pleomassaria</taxon>
    </lineage>
</organism>